<reference evidence="6" key="1">
    <citation type="journal article" date="2019" name="Int. J. Syst. Evol. Microbiol.">
        <title>The Global Catalogue of Microorganisms (GCM) 10K type strain sequencing project: providing services to taxonomists for standard genome sequencing and annotation.</title>
        <authorList>
            <consortium name="The Broad Institute Genomics Platform"/>
            <consortium name="The Broad Institute Genome Sequencing Center for Infectious Disease"/>
            <person name="Wu L."/>
            <person name="Ma J."/>
        </authorList>
    </citation>
    <scope>NUCLEOTIDE SEQUENCE [LARGE SCALE GENOMIC DNA]</scope>
    <source>
        <strain evidence="6">JCM 16956</strain>
    </source>
</reference>
<dbReference type="Pfam" id="PF22725">
    <property type="entry name" value="GFO_IDH_MocA_C3"/>
    <property type="match status" value="1"/>
</dbReference>
<dbReference type="SUPFAM" id="SSF51735">
    <property type="entry name" value="NAD(P)-binding Rossmann-fold domains"/>
    <property type="match status" value="1"/>
</dbReference>
<name>A0ABP7NH21_9ACTN</name>
<evidence type="ECO:0000259" key="3">
    <source>
        <dbReference type="Pfam" id="PF01408"/>
    </source>
</evidence>
<dbReference type="Pfam" id="PF01408">
    <property type="entry name" value="GFO_IDH_MocA"/>
    <property type="match status" value="1"/>
</dbReference>
<organism evidence="5 6">
    <name type="scientific">Streptomyces gulbargensis</name>
    <dbReference type="NCBI Taxonomy" id="364901"/>
    <lineage>
        <taxon>Bacteria</taxon>
        <taxon>Bacillati</taxon>
        <taxon>Actinomycetota</taxon>
        <taxon>Actinomycetes</taxon>
        <taxon>Kitasatosporales</taxon>
        <taxon>Streptomycetaceae</taxon>
        <taxon>Streptomyces</taxon>
    </lineage>
</organism>
<evidence type="ECO:0000313" key="5">
    <source>
        <dbReference type="EMBL" id="GAA3945441.1"/>
    </source>
</evidence>
<dbReference type="RefSeq" id="WP_345289551.1">
    <property type="nucleotide sequence ID" value="NZ_BAABAJ010000044.1"/>
</dbReference>
<comment type="similarity">
    <text evidence="1">Belongs to the Gfo/Idh/MocA family.</text>
</comment>
<protein>
    <submittedName>
        <fullName evidence="5">Gfo/Idh/MocA family oxidoreductase</fullName>
    </submittedName>
</protein>
<dbReference type="PANTHER" id="PTHR22604">
    <property type="entry name" value="OXIDOREDUCTASES"/>
    <property type="match status" value="1"/>
</dbReference>
<dbReference type="Proteomes" id="UP001501000">
    <property type="component" value="Unassembled WGS sequence"/>
</dbReference>
<keyword evidence="6" id="KW-1185">Reference proteome</keyword>
<proteinExistence type="inferred from homology"/>
<dbReference type="EMBL" id="BAABAJ010000044">
    <property type="protein sequence ID" value="GAA3945441.1"/>
    <property type="molecule type" value="Genomic_DNA"/>
</dbReference>
<dbReference type="InterPro" id="IPR036291">
    <property type="entry name" value="NAD(P)-bd_dom_sf"/>
</dbReference>
<feature type="domain" description="Gfo/Idh/MocA-like oxidoreductase N-terminal" evidence="3">
    <location>
        <begin position="20"/>
        <end position="135"/>
    </location>
</feature>
<dbReference type="InterPro" id="IPR000683">
    <property type="entry name" value="Gfo/Idh/MocA-like_OxRdtase_N"/>
</dbReference>
<accession>A0ABP7NH21</accession>
<evidence type="ECO:0000256" key="2">
    <source>
        <dbReference type="ARBA" id="ARBA00023002"/>
    </source>
</evidence>
<sequence>MVETCGVGMDGNKVGNRTVRWGVLATGGIAERFTSDLRGLEGAEVVAVASRTEASARAFADRFGIPRAYGDWAGLFADAEVDVVYVATPHHAHREAAGRALEAGKAVLCEKAFTLNSGEAEELVGIARDRGLFLMEAMWMYCNPLIRRLAELVRDGAIGEVRTVQADFGLAGPFGPGHRLRDPAVGGGALLDLGVYPVSFAQLLLGEPSAVQAHALLSPEGVDLNTGMLLGWESGASALLSCSIVADTPLTASVTGTEGRIDVPRGFFFPERFTLVRNGGAEPEEFVNADDPHALRHEAAEVMRCLRAGEKESPLVPLEGTLAVMRTLDAVRERVGVRYPREAGTVPPPAVAGRAEPVVTPA</sequence>
<dbReference type="SUPFAM" id="SSF55347">
    <property type="entry name" value="Glyceraldehyde-3-phosphate dehydrogenase-like, C-terminal domain"/>
    <property type="match status" value="1"/>
</dbReference>
<evidence type="ECO:0000313" key="6">
    <source>
        <dbReference type="Proteomes" id="UP001501000"/>
    </source>
</evidence>
<dbReference type="Gene3D" id="3.40.50.720">
    <property type="entry name" value="NAD(P)-binding Rossmann-like Domain"/>
    <property type="match status" value="1"/>
</dbReference>
<dbReference type="InterPro" id="IPR050984">
    <property type="entry name" value="Gfo/Idh/MocA_domain"/>
</dbReference>
<feature type="domain" description="GFO/IDH/MocA-like oxidoreductase" evidence="4">
    <location>
        <begin position="146"/>
        <end position="261"/>
    </location>
</feature>
<comment type="caution">
    <text evidence="5">The sequence shown here is derived from an EMBL/GenBank/DDBJ whole genome shotgun (WGS) entry which is preliminary data.</text>
</comment>
<gene>
    <name evidence="5" type="ORF">GCM10022244_61020</name>
</gene>
<keyword evidence="2" id="KW-0560">Oxidoreductase</keyword>
<dbReference type="Gene3D" id="3.30.360.10">
    <property type="entry name" value="Dihydrodipicolinate Reductase, domain 2"/>
    <property type="match status" value="1"/>
</dbReference>
<evidence type="ECO:0000256" key="1">
    <source>
        <dbReference type="ARBA" id="ARBA00010928"/>
    </source>
</evidence>
<dbReference type="PANTHER" id="PTHR22604:SF105">
    <property type="entry name" value="TRANS-1,2-DIHYDROBENZENE-1,2-DIOL DEHYDROGENASE"/>
    <property type="match status" value="1"/>
</dbReference>
<evidence type="ECO:0000259" key="4">
    <source>
        <dbReference type="Pfam" id="PF22725"/>
    </source>
</evidence>
<dbReference type="InterPro" id="IPR055170">
    <property type="entry name" value="GFO_IDH_MocA-like_dom"/>
</dbReference>